<gene>
    <name evidence="2" type="ORF">BQ4739_LOCUS4953</name>
</gene>
<dbReference type="Gene3D" id="3.40.30.10">
    <property type="entry name" value="Glutaredoxin"/>
    <property type="match status" value="1"/>
</dbReference>
<evidence type="ECO:0000313" key="3">
    <source>
        <dbReference type="Proteomes" id="UP000256970"/>
    </source>
</evidence>
<keyword evidence="3" id="KW-1185">Reference proteome</keyword>
<evidence type="ECO:0008006" key="4">
    <source>
        <dbReference type="Google" id="ProtNLM"/>
    </source>
</evidence>
<sequence>MGSSSSAGIRTHPRATCSRHAGRNTRRLVVSSGWFGAQPTHQLWDYEGSCVRQLSLEELQLLHRLSFGHRNQRSYLIVLYTADSPACQAFEQEVERLASGLRHERAFVAAALDVSQQKAATFASNMLGVSHVPAVLLYPEAARGCLKFLGPDMSAPGMLAAINKARRTALPATAASPGAADWQLQEAAVPLAVTAVRAAALSGDREAVVASLQQQLAPMKPTPLSAPQAGGYWTQGRAAFWGGLLLCSLLLLAWDLKLADAWEDWCLARRQAARARGKKFSAQENLDDMVSLMMNGLQQRVTGMTAAAAGDDSGGVAAQQQQQQQQQQQEQQQEQQQGQTIAAAQGVPADEPSNGQPQTPLQQQQGQDLTMKQQRTGSWVLDQT</sequence>
<proteinExistence type="predicted"/>
<feature type="compositionally biased region" description="Low complexity" evidence="1">
    <location>
        <begin position="307"/>
        <end position="346"/>
    </location>
</feature>
<dbReference type="SUPFAM" id="SSF52833">
    <property type="entry name" value="Thioredoxin-like"/>
    <property type="match status" value="1"/>
</dbReference>
<dbReference type="InterPro" id="IPR036249">
    <property type="entry name" value="Thioredoxin-like_sf"/>
</dbReference>
<name>A0A383VFU6_TETOB</name>
<dbReference type="Proteomes" id="UP000256970">
    <property type="component" value="Unassembled WGS sequence"/>
</dbReference>
<reference evidence="2 3" key="1">
    <citation type="submission" date="2016-10" db="EMBL/GenBank/DDBJ databases">
        <authorList>
            <person name="Cai Z."/>
        </authorList>
    </citation>
    <scope>NUCLEOTIDE SEQUENCE [LARGE SCALE GENOMIC DNA]</scope>
</reference>
<protein>
    <recommendedName>
        <fullName evidence="4">Thioredoxin domain-containing protein</fullName>
    </recommendedName>
</protein>
<accession>A0A383VFU6</accession>
<evidence type="ECO:0000313" key="2">
    <source>
        <dbReference type="EMBL" id="SZX64445.1"/>
    </source>
</evidence>
<dbReference type="AlphaFoldDB" id="A0A383VFU6"/>
<feature type="compositionally biased region" description="Polar residues" evidence="1">
    <location>
        <begin position="375"/>
        <end position="384"/>
    </location>
</feature>
<feature type="compositionally biased region" description="Low complexity" evidence="1">
    <location>
        <begin position="355"/>
        <end position="374"/>
    </location>
</feature>
<evidence type="ECO:0000256" key="1">
    <source>
        <dbReference type="SAM" id="MobiDB-lite"/>
    </source>
</evidence>
<organism evidence="2 3">
    <name type="scientific">Tetradesmus obliquus</name>
    <name type="common">Green alga</name>
    <name type="synonym">Acutodesmus obliquus</name>
    <dbReference type="NCBI Taxonomy" id="3088"/>
    <lineage>
        <taxon>Eukaryota</taxon>
        <taxon>Viridiplantae</taxon>
        <taxon>Chlorophyta</taxon>
        <taxon>core chlorophytes</taxon>
        <taxon>Chlorophyceae</taxon>
        <taxon>CS clade</taxon>
        <taxon>Sphaeropleales</taxon>
        <taxon>Scenedesmaceae</taxon>
        <taxon>Tetradesmus</taxon>
    </lineage>
</organism>
<dbReference type="EMBL" id="FNXT01000410">
    <property type="protein sequence ID" value="SZX64445.1"/>
    <property type="molecule type" value="Genomic_DNA"/>
</dbReference>
<feature type="region of interest" description="Disordered" evidence="1">
    <location>
        <begin position="307"/>
        <end position="384"/>
    </location>
</feature>
<feature type="region of interest" description="Disordered" evidence="1">
    <location>
        <begin position="1"/>
        <end position="20"/>
    </location>
</feature>